<feature type="region of interest" description="Disordered" evidence="1">
    <location>
        <begin position="316"/>
        <end position="366"/>
    </location>
</feature>
<evidence type="ECO:0000256" key="1">
    <source>
        <dbReference type="SAM" id="MobiDB-lite"/>
    </source>
</evidence>
<proteinExistence type="predicted"/>
<sequence>MCSLGDKATDRSHVDDGARGEGELWWAERDGKVFVAETGVGEAEDSVVEAEARLSHGVLSFLFKLSREMRDARSGRQPRGRGYVRLCQNSLKTVVKHVRSNELQRSRKLSRTVSPNLASLARIFVLSVSKPITQGIILAYLFVHLVILVGDMHSSRATESDKEHAEHLQGLSGPAGRSHRAARQKVGQTTLSGGTKIGTTVSAVNIRSKGAQRRRYSPWKQRVRKSFVSSALSNMPSLREHHAVVEATVEGEATGSVVSSVDTTPNQSNQFGLRKKHYSMRIKPKSVTGLGDVGTGVGAEGRAILEKRLTERRREAEADRLDRRNGHALGGRSIRGRSDVEKLHSTALEGTQSDRRRTGVVIPLED</sequence>
<organism evidence="2 3">
    <name type="scientific">Aureobasidium melanogenum (strain CBS 110374)</name>
    <name type="common">Aureobasidium pullulans var. melanogenum</name>
    <dbReference type="NCBI Taxonomy" id="1043003"/>
    <lineage>
        <taxon>Eukaryota</taxon>
        <taxon>Fungi</taxon>
        <taxon>Dikarya</taxon>
        <taxon>Ascomycota</taxon>
        <taxon>Pezizomycotina</taxon>
        <taxon>Dothideomycetes</taxon>
        <taxon>Dothideomycetidae</taxon>
        <taxon>Dothideales</taxon>
        <taxon>Saccotheciaceae</taxon>
        <taxon>Aureobasidium</taxon>
    </lineage>
</organism>
<feature type="compositionally biased region" description="Basic and acidic residues" evidence="1">
    <location>
        <begin position="158"/>
        <end position="167"/>
    </location>
</feature>
<evidence type="ECO:0000313" key="2">
    <source>
        <dbReference type="EMBL" id="KEQ58643.1"/>
    </source>
</evidence>
<evidence type="ECO:0000313" key="3">
    <source>
        <dbReference type="Proteomes" id="UP000030672"/>
    </source>
</evidence>
<keyword evidence="3" id="KW-1185">Reference proteome</keyword>
<accession>A0A074VE65</accession>
<reference evidence="2 3" key="1">
    <citation type="journal article" date="2014" name="BMC Genomics">
        <title>Genome sequencing of four Aureobasidium pullulans varieties: biotechnological potential, stress tolerance, and description of new species.</title>
        <authorList>
            <person name="Gostin Ar C."/>
            <person name="Ohm R.A."/>
            <person name="Kogej T."/>
            <person name="Sonjak S."/>
            <person name="Turk M."/>
            <person name="Zajc J."/>
            <person name="Zalar P."/>
            <person name="Grube M."/>
            <person name="Sun H."/>
            <person name="Han J."/>
            <person name="Sharma A."/>
            <person name="Chiniquy J."/>
            <person name="Ngan C.Y."/>
            <person name="Lipzen A."/>
            <person name="Barry K."/>
            <person name="Grigoriev I.V."/>
            <person name="Gunde-Cimerman N."/>
        </authorList>
    </citation>
    <scope>NUCLEOTIDE SEQUENCE [LARGE SCALE GENOMIC DNA]</scope>
    <source>
        <strain evidence="2 3">CBS 110374</strain>
    </source>
</reference>
<dbReference type="EMBL" id="KL584853">
    <property type="protein sequence ID" value="KEQ58643.1"/>
    <property type="molecule type" value="Genomic_DNA"/>
</dbReference>
<dbReference type="HOGENOM" id="CLU_756448_0_0_1"/>
<feature type="region of interest" description="Disordered" evidence="1">
    <location>
        <begin position="158"/>
        <end position="194"/>
    </location>
</feature>
<protein>
    <submittedName>
        <fullName evidence="2">Uncharacterized protein</fullName>
    </submittedName>
</protein>
<gene>
    <name evidence="2" type="ORF">M437DRAFT_69794</name>
</gene>
<feature type="compositionally biased region" description="Basic and acidic residues" evidence="1">
    <location>
        <begin position="316"/>
        <end position="325"/>
    </location>
</feature>
<name>A0A074VE65_AURM1</name>
<dbReference type="RefSeq" id="XP_040875666.1">
    <property type="nucleotide sequence ID" value="XM_041025349.1"/>
</dbReference>
<dbReference type="GeneID" id="63918722"/>
<dbReference type="Proteomes" id="UP000030672">
    <property type="component" value="Unassembled WGS sequence"/>
</dbReference>
<dbReference type="AlphaFoldDB" id="A0A074VE65"/>